<accession>A0AAD5U2P7</accession>
<evidence type="ECO:0008006" key="3">
    <source>
        <dbReference type="Google" id="ProtNLM"/>
    </source>
</evidence>
<comment type="caution">
    <text evidence="1">The sequence shown here is derived from an EMBL/GenBank/DDBJ whole genome shotgun (WGS) entry which is preliminary data.</text>
</comment>
<proteinExistence type="predicted"/>
<dbReference type="GO" id="GO:0008270">
    <property type="term" value="F:zinc ion binding"/>
    <property type="evidence" value="ECO:0007669"/>
    <property type="project" value="InterPro"/>
</dbReference>
<sequence length="664" mass="77404">MKQLSQPLRQSKTKEACLRCRSLKRKCDSLKPSCSRSDCQYSLEKKKRGPKAKYDKKFERNHLHFNVYENVKSENQYSSRTDVNSSPLNQRISKFDGSTNSFGETSDTSSSYTTFENHVNTIGNLNVLDETSKFNTEKKIPPTVNSTDAKVHSAVDILFNVLNEELNNLNNQNSFHLTREEAISLNDDFQLFNDQFLNLSNNCNYLYRISVEKFLWHFKDAKKLLNYEINDNYHLNEMDNNSLEIILLDGIFDNSISISFLNLSSSNVFEKLKFEVFSANSSFNFMLKRQLYQKALTFQNEPFINITFANQCLRSNHPMLYSPKFGDPLKASSIFAGENVRAEYYLDDLLKAAIHCKYDRQKNNCKEIGFKNRRLLWAHLLIFSSFISNMYSFINEEDHMYMLDEEVWKNEVICDEPNRPLYLANVLSATRAIRLINQPYSTSKYRNENNFTFVLNCFAKNSVAEIHKNLIYWYNGIPQENLKMISLKNFITNIKYQNDFFDINCLEKIGLNLIFISILFKIHYFNVFSNPKADVDKKMNEIFLVYGDENDFFEITSLDFILVLARALASLFLIPENTGDFKSNTNFFYDLKFDIVVAILLRDNITILQDCLKKKVCGWCGDPSIRFEVSGYIELFLEIIRLRNFPLGNNILLTLTNSSKIGWI</sequence>
<dbReference type="Gene3D" id="4.10.240.10">
    <property type="entry name" value="Zn(2)-C6 fungal-type DNA-binding domain"/>
    <property type="match status" value="1"/>
</dbReference>
<dbReference type="EMBL" id="JADGJW010000261">
    <property type="protein sequence ID" value="KAJ3220953.1"/>
    <property type="molecule type" value="Genomic_DNA"/>
</dbReference>
<dbReference type="GO" id="GO:0000981">
    <property type="term" value="F:DNA-binding transcription factor activity, RNA polymerase II-specific"/>
    <property type="evidence" value="ECO:0007669"/>
    <property type="project" value="InterPro"/>
</dbReference>
<dbReference type="AlphaFoldDB" id="A0AAD5U2P7"/>
<dbReference type="CDD" id="cd00067">
    <property type="entry name" value="GAL4"/>
    <property type="match status" value="1"/>
</dbReference>
<evidence type="ECO:0000313" key="2">
    <source>
        <dbReference type="Proteomes" id="UP001211065"/>
    </source>
</evidence>
<evidence type="ECO:0000313" key="1">
    <source>
        <dbReference type="EMBL" id="KAJ3220953.1"/>
    </source>
</evidence>
<name>A0AAD5U2P7_9FUNG</name>
<organism evidence="1 2">
    <name type="scientific">Clydaea vesicula</name>
    <dbReference type="NCBI Taxonomy" id="447962"/>
    <lineage>
        <taxon>Eukaryota</taxon>
        <taxon>Fungi</taxon>
        <taxon>Fungi incertae sedis</taxon>
        <taxon>Chytridiomycota</taxon>
        <taxon>Chytridiomycota incertae sedis</taxon>
        <taxon>Chytridiomycetes</taxon>
        <taxon>Lobulomycetales</taxon>
        <taxon>Lobulomycetaceae</taxon>
        <taxon>Clydaea</taxon>
    </lineage>
</organism>
<dbReference type="InterPro" id="IPR001138">
    <property type="entry name" value="Zn2Cys6_DnaBD"/>
</dbReference>
<gene>
    <name evidence="1" type="ORF">HK099_003885</name>
</gene>
<dbReference type="Proteomes" id="UP001211065">
    <property type="component" value="Unassembled WGS sequence"/>
</dbReference>
<keyword evidence="2" id="KW-1185">Reference proteome</keyword>
<protein>
    <recommendedName>
        <fullName evidence="3">Zn(2)-C6 fungal-type domain-containing protein</fullName>
    </recommendedName>
</protein>
<dbReference type="InterPro" id="IPR036864">
    <property type="entry name" value="Zn2-C6_fun-type_DNA-bd_sf"/>
</dbReference>
<reference evidence="1" key="1">
    <citation type="submission" date="2020-05" db="EMBL/GenBank/DDBJ databases">
        <title>Phylogenomic resolution of chytrid fungi.</title>
        <authorList>
            <person name="Stajich J.E."/>
            <person name="Amses K."/>
            <person name="Simmons R."/>
            <person name="Seto K."/>
            <person name="Myers J."/>
            <person name="Bonds A."/>
            <person name="Quandt C.A."/>
            <person name="Barry K."/>
            <person name="Liu P."/>
            <person name="Grigoriev I."/>
            <person name="Longcore J.E."/>
            <person name="James T.Y."/>
        </authorList>
    </citation>
    <scope>NUCLEOTIDE SEQUENCE</scope>
    <source>
        <strain evidence="1">JEL0476</strain>
    </source>
</reference>
<dbReference type="SUPFAM" id="SSF57701">
    <property type="entry name" value="Zn2/Cys6 DNA-binding domain"/>
    <property type="match status" value="1"/>
</dbReference>